<evidence type="ECO:0000313" key="8">
    <source>
        <dbReference type="Proteomes" id="UP001152795"/>
    </source>
</evidence>
<dbReference type="GO" id="GO:0022857">
    <property type="term" value="F:transmembrane transporter activity"/>
    <property type="evidence" value="ECO:0007669"/>
    <property type="project" value="InterPro"/>
</dbReference>
<evidence type="ECO:0000256" key="6">
    <source>
        <dbReference type="SAM" id="Phobius"/>
    </source>
</evidence>
<accession>A0A7D9KX39</accession>
<evidence type="ECO:0000313" key="7">
    <source>
        <dbReference type="EMBL" id="CAB4021388.1"/>
    </source>
</evidence>
<feature type="transmembrane region" description="Helical" evidence="6">
    <location>
        <begin position="292"/>
        <end position="311"/>
    </location>
</feature>
<comment type="caution">
    <text evidence="7">The sequence shown here is derived from an EMBL/GenBank/DDBJ whole genome shotgun (WGS) entry which is preliminary data.</text>
</comment>
<evidence type="ECO:0000256" key="3">
    <source>
        <dbReference type="ARBA" id="ARBA00022989"/>
    </source>
</evidence>
<keyword evidence="8" id="KW-1185">Reference proteome</keyword>
<feature type="transmembrane region" description="Helical" evidence="6">
    <location>
        <begin position="184"/>
        <end position="203"/>
    </location>
</feature>
<feature type="transmembrane region" description="Helical" evidence="6">
    <location>
        <begin position="150"/>
        <end position="172"/>
    </location>
</feature>
<feature type="transmembrane region" description="Helical" evidence="6">
    <location>
        <begin position="348"/>
        <end position="366"/>
    </location>
</feature>
<feature type="region of interest" description="Disordered" evidence="5">
    <location>
        <begin position="222"/>
        <end position="243"/>
    </location>
</feature>
<feature type="compositionally biased region" description="Basic and acidic residues" evidence="5">
    <location>
        <begin position="229"/>
        <end position="243"/>
    </location>
</feature>
<dbReference type="InterPro" id="IPR020846">
    <property type="entry name" value="MFS_dom"/>
</dbReference>
<dbReference type="AlphaFoldDB" id="A0A7D9KX39"/>
<dbReference type="EMBL" id="CACRXK020011410">
    <property type="protein sequence ID" value="CAB4021388.1"/>
    <property type="molecule type" value="Genomic_DNA"/>
</dbReference>
<dbReference type="GO" id="GO:0016020">
    <property type="term" value="C:membrane"/>
    <property type="evidence" value="ECO:0007669"/>
    <property type="project" value="UniProtKB-SubCell"/>
</dbReference>
<feature type="transmembrane region" description="Helical" evidence="6">
    <location>
        <begin position="84"/>
        <end position="104"/>
    </location>
</feature>
<name>A0A7D9KX39_PARCT</name>
<dbReference type="InterPro" id="IPR036259">
    <property type="entry name" value="MFS_trans_sf"/>
</dbReference>
<keyword evidence="2 6" id="KW-0812">Transmembrane</keyword>
<dbReference type="InterPro" id="IPR051068">
    <property type="entry name" value="MFS_Domain-Containing_Protein"/>
</dbReference>
<dbReference type="Proteomes" id="UP001152795">
    <property type="component" value="Unassembled WGS sequence"/>
</dbReference>
<feature type="transmembrane region" description="Helical" evidence="6">
    <location>
        <begin position="320"/>
        <end position="342"/>
    </location>
</feature>
<feature type="transmembrane region" description="Helical" evidence="6">
    <location>
        <begin position="55"/>
        <end position="78"/>
    </location>
</feature>
<evidence type="ECO:0000256" key="2">
    <source>
        <dbReference type="ARBA" id="ARBA00022692"/>
    </source>
</evidence>
<evidence type="ECO:0000256" key="1">
    <source>
        <dbReference type="ARBA" id="ARBA00004141"/>
    </source>
</evidence>
<comment type="subcellular location">
    <subcellularLocation>
        <location evidence="1">Membrane</location>
        <topology evidence="1">Multi-pass membrane protein</topology>
    </subcellularLocation>
</comment>
<keyword evidence="4 6" id="KW-0472">Membrane</keyword>
<dbReference type="PROSITE" id="PS50850">
    <property type="entry name" value="MFS"/>
    <property type="match status" value="1"/>
</dbReference>
<protein>
    <submittedName>
        <fullName evidence="7">Major facilitator superfamily domain-containing 8-like</fullName>
    </submittedName>
</protein>
<gene>
    <name evidence="7" type="ORF">PACLA_8A035744</name>
</gene>
<dbReference type="Gene3D" id="1.20.1250.20">
    <property type="entry name" value="MFS general substrate transporter like domains"/>
    <property type="match status" value="1"/>
</dbReference>
<dbReference type="PANTHER" id="PTHR23510">
    <property type="entry name" value="INNER MEMBRANE TRANSPORT PROTEIN YAJR"/>
    <property type="match status" value="1"/>
</dbReference>
<evidence type="ECO:0000256" key="5">
    <source>
        <dbReference type="SAM" id="MobiDB-lite"/>
    </source>
</evidence>
<organism evidence="7 8">
    <name type="scientific">Paramuricea clavata</name>
    <name type="common">Red gorgonian</name>
    <name type="synonym">Violescent sea-whip</name>
    <dbReference type="NCBI Taxonomy" id="317549"/>
    <lineage>
        <taxon>Eukaryota</taxon>
        <taxon>Metazoa</taxon>
        <taxon>Cnidaria</taxon>
        <taxon>Anthozoa</taxon>
        <taxon>Octocorallia</taxon>
        <taxon>Malacalcyonacea</taxon>
        <taxon>Plexauridae</taxon>
        <taxon>Paramuricea</taxon>
    </lineage>
</organism>
<feature type="transmembrane region" description="Helical" evidence="6">
    <location>
        <begin position="411"/>
        <end position="433"/>
    </location>
</feature>
<dbReference type="Pfam" id="PF07690">
    <property type="entry name" value="MFS_1"/>
    <property type="match status" value="1"/>
</dbReference>
<dbReference type="InterPro" id="IPR011701">
    <property type="entry name" value="MFS"/>
</dbReference>
<proteinExistence type="predicted"/>
<feature type="non-terminal residue" evidence="7">
    <location>
        <position position="1"/>
    </location>
</feature>
<dbReference type="PANTHER" id="PTHR23510:SF16">
    <property type="entry name" value="MAJOR FACILITATOR SUPERFAMILY (MFS) PROFILE DOMAIN-CONTAINING PROTEIN"/>
    <property type="match status" value="1"/>
</dbReference>
<dbReference type="OrthoDB" id="5588846at2759"/>
<sequence length="447" mass="49992">RLKESMVLSMATQRSPKLWILIFICVRNFTDGCETYFIAPTAWYYIKSLGQSEKFLALVLTSFNLTAVIISPIVGYMADRFGHIKLLIVFTYVVKVLGNLLYSINVSAIFPLMGRTVSGIGESSYGILMGQVALHTSEENRAGMFVFLEATYCLGTAFGPALGSFITFNANILGWEIDAGNSPGIVLMCVWLVSLVGALFLPGDFGEKSAIEKVEVEMVTSATSDTDDDRTLTDEHRRLSEDDPKPSIECNSKVLCLFYLIFWNEFFSSTATFCTPLLAMELLHLKLIHVKLYFLNSSLTTLLLFIVMYIASDYFKEQKIFLFSMVLQIGAISLLTSFAFSWDHVSYVHYYLLLFYVSLGMPYFAFSSGSSLMSKITDPRNAAFFQGTSFATVHLSIVASRVTASFIFTKIGLICFSLGLAFFWLVGVIWYSVLYRSFETTGQNSKS</sequence>
<keyword evidence="3 6" id="KW-1133">Transmembrane helix</keyword>
<dbReference type="SUPFAM" id="SSF103473">
    <property type="entry name" value="MFS general substrate transporter"/>
    <property type="match status" value="1"/>
</dbReference>
<evidence type="ECO:0000256" key="4">
    <source>
        <dbReference type="ARBA" id="ARBA00023136"/>
    </source>
</evidence>
<reference evidence="7" key="1">
    <citation type="submission" date="2020-04" db="EMBL/GenBank/DDBJ databases">
        <authorList>
            <person name="Alioto T."/>
            <person name="Alioto T."/>
            <person name="Gomez Garrido J."/>
        </authorList>
    </citation>
    <scope>NUCLEOTIDE SEQUENCE</scope>
    <source>
        <strain evidence="7">A484AB</strain>
    </source>
</reference>